<dbReference type="RefSeq" id="WP_071905849.1">
    <property type="nucleotide sequence ID" value="NZ_LT607756.1"/>
</dbReference>
<dbReference type="Proteomes" id="UP000094707">
    <property type="component" value="Chromosome I"/>
</dbReference>
<evidence type="ECO:0000313" key="2">
    <source>
        <dbReference type="Proteomes" id="UP000094707"/>
    </source>
</evidence>
<reference evidence="1 2" key="1">
    <citation type="submission" date="2016-08" db="EMBL/GenBank/DDBJ databases">
        <authorList>
            <person name="Seilhamer J.J."/>
        </authorList>
    </citation>
    <scope>NUCLEOTIDE SEQUENCE [LARGE SCALE GENOMIC DNA]</scope>
    <source>
        <strain evidence="1">Buetzberg</strain>
    </source>
</reference>
<sequence length="66" mass="8105">MVIEIEAKENEKTSNIKEKVEKPEKIETCYLCNKKFDMNKDDYSHYKYDKYPMCDYCSQFYGFYDE</sequence>
<dbReference type="GeneID" id="30411051"/>
<accession>A0A1D3KZL9</accession>
<evidence type="ECO:0008006" key="3">
    <source>
        <dbReference type="Google" id="ProtNLM"/>
    </source>
</evidence>
<keyword evidence="2" id="KW-1185">Reference proteome</keyword>
<dbReference type="AlphaFoldDB" id="A0A1D3KZL9"/>
<proteinExistence type="predicted"/>
<dbReference type="KEGG" id="mcub:MCBB_0187"/>
<organism evidence="1 2">
    <name type="scientific">Methanobacterium congolense</name>
    <dbReference type="NCBI Taxonomy" id="118062"/>
    <lineage>
        <taxon>Archaea</taxon>
        <taxon>Methanobacteriati</taxon>
        <taxon>Methanobacteriota</taxon>
        <taxon>Methanomada group</taxon>
        <taxon>Methanobacteria</taxon>
        <taxon>Methanobacteriales</taxon>
        <taxon>Methanobacteriaceae</taxon>
        <taxon>Methanobacterium</taxon>
    </lineage>
</organism>
<name>A0A1D3KZL9_9EURY</name>
<dbReference type="EMBL" id="LT607756">
    <property type="protein sequence ID" value="SCG84775.1"/>
    <property type="molecule type" value="Genomic_DNA"/>
</dbReference>
<protein>
    <recommendedName>
        <fullName evidence="3">C2H2-type domain-containing protein</fullName>
    </recommendedName>
</protein>
<gene>
    <name evidence="1" type="ORF">MCBB_0187</name>
</gene>
<evidence type="ECO:0000313" key="1">
    <source>
        <dbReference type="EMBL" id="SCG84775.1"/>
    </source>
</evidence>